<feature type="compositionally biased region" description="Basic and acidic residues" evidence="2">
    <location>
        <begin position="256"/>
        <end position="267"/>
    </location>
</feature>
<dbReference type="InterPro" id="IPR004210">
    <property type="entry name" value="BESS_motif"/>
</dbReference>
<reference evidence="5" key="1">
    <citation type="journal article" date="2020" name="Ecol. Evol.">
        <title>Genome structure and content of the rice root-knot nematode (Meloidogyne graminicola).</title>
        <authorList>
            <person name="Phan N.T."/>
            <person name="Danchin E.G.J."/>
            <person name="Klopp C."/>
            <person name="Perfus-Barbeoch L."/>
            <person name="Kozlowski D.K."/>
            <person name="Koutsovoulos G.D."/>
            <person name="Lopez-Roques C."/>
            <person name="Bouchez O."/>
            <person name="Zahm M."/>
            <person name="Besnard G."/>
            <person name="Bellafiore S."/>
        </authorList>
    </citation>
    <scope>NUCLEOTIDE SEQUENCE</scope>
    <source>
        <strain evidence="5">VN-18</strain>
    </source>
</reference>
<feature type="region of interest" description="Disordered" evidence="2">
    <location>
        <begin position="210"/>
        <end position="270"/>
    </location>
</feature>
<dbReference type="PROSITE" id="PS51031">
    <property type="entry name" value="BESS"/>
    <property type="match status" value="1"/>
</dbReference>
<proteinExistence type="predicted"/>
<gene>
    <name evidence="5" type="ORF">Mgra_00000154</name>
</gene>
<comment type="caution">
    <text evidence="5">The sequence shown here is derived from an EMBL/GenBank/DDBJ whole genome shotgun (WGS) entry which is preliminary data.</text>
</comment>
<dbReference type="InterPro" id="IPR006578">
    <property type="entry name" value="MADF-dom"/>
</dbReference>
<dbReference type="PROSITE" id="PS51029">
    <property type="entry name" value="MADF"/>
    <property type="match status" value="1"/>
</dbReference>
<accession>A0A8T0A479</accession>
<evidence type="ECO:0000259" key="4">
    <source>
        <dbReference type="PROSITE" id="PS51031"/>
    </source>
</evidence>
<dbReference type="InterPro" id="IPR039353">
    <property type="entry name" value="TF_Adf1"/>
</dbReference>
<dbReference type="GO" id="GO:0005667">
    <property type="term" value="C:transcription regulator complex"/>
    <property type="evidence" value="ECO:0007669"/>
    <property type="project" value="TreeGrafter"/>
</dbReference>
<feature type="domain" description="MADF" evidence="3">
    <location>
        <begin position="18"/>
        <end position="101"/>
    </location>
</feature>
<evidence type="ECO:0000256" key="2">
    <source>
        <dbReference type="SAM" id="MobiDB-lite"/>
    </source>
</evidence>
<dbReference type="PANTHER" id="PTHR12243:SF60">
    <property type="entry name" value="SI:CH211-15D5.12-RELATED"/>
    <property type="match status" value="1"/>
</dbReference>
<dbReference type="GO" id="GO:0005634">
    <property type="term" value="C:nucleus"/>
    <property type="evidence" value="ECO:0007669"/>
    <property type="project" value="UniProtKB-SubCell"/>
</dbReference>
<name>A0A8T0A479_9BILA</name>
<evidence type="ECO:0000313" key="6">
    <source>
        <dbReference type="Proteomes" id="UP000605970"/>
    </source>
</evidence>
<keyword evidence="1" id="KW-0539">Nucleus</keyword>
<dbReference type="PANTHER" id="PTHR12243">
    <property type="entry name" value="MADF DOMAIN TRANSCRIPTION FACTOR"/>
    <property type="match status" value="1"/>
</dbReference>
<evidence type="ECO:0000259" key="3">
    <source>
        <dbReference type="PROSITE" id="PS51029"/>
    </source>
</evidence>
<dbReference type="EMBL" id="JABEBT010000001">
    <property type="protein sequence ID" value="KAF7640332.1"/>
    <property type="molecule type" value="Genomic_DNA"/>
</dbReference>
<sequence>MHQSHQHSPGQHPTFNELLINEVKAHPQLYNQQHRVCTDNGERNEVIAQRIDESVSGEFAKKRWLQMRDRYRKELKMAIRTSVQPKWPYFVKLSWLDPYLKGAKKIDSDSNSLNGQSNNILNDLGIAPNNKQQDFAGINGIFSAAENNDNQLQFPLPTVKVLEVLMAASKEFLERQQLTQESVCTSSSVSNNDMNTQQQQNVELSDNATIASSSTNNDEGVGEQNFLSKSDNKETEMLFMTETENTQLVGNGKDTGVTKDGTEDGKQKYLKHQLRPRLRNNLIRSGLIANNNINYVKHLQRNRHKPSFDYNTKLSKVGKFDINSFRSLNENGCNNIGDGNAYLEEMETATTMLDDNEDEDYLFARLVVARLKKFEPKKRREMRSRINQWLDQEEDKIEMEATDDKPENRNYSIDGCLMIWCNNYLKFN</sequence>
<dbReference type="AlphaFoldDB" id="A0A8T0A479"/>
<evidence type="ECO:0008006" key="7">
    <source>
        <dbReference type="Google" id="ProtNLM"/>
    </source>
</evidence>
<keyword evidence="6" id="KW-1185">Reference proteome</keyword>
<dbReference type="SMART" id="SM00595">
    <property type="entry name" value="MADF"/>
    <property type="match status" value="1"/>
</dbReference>
<evidence type="ECO:0000256" key="1">
    <source>
        <dbReference type="PROSITE-ProRule" id="PRU00371"/>
    </source>
</evidence>
<feature type="domain" description="BESS" evidence="4">
    <location>
        <begin position="357"/>
        <end position="396"/>
    </location>
</feature>
<dbReference type="Pfam" id="PF10545">
    <property type="entry name" value="MADF_DNA_bdg"/>
    <property type="match status" value="1"/>
</dbReference>
<dbReference type="OrthoDB" id="5984255at2759"/>
<protein>
    <recommendedName>
        <fullName evidence="7">MADF domain-containing protein</fullName>
    </recommendedName>
</protein>
<evidence type="ECO:0000313" key="5">
    <source>
        <dbReference type="EMBL" id="KAF7640332.1"/>
    </source>
</evidence>
<comment type="subcellular location">
    <subcellularLocation>
        <location evidence="1">Nucleus</location>
    </subcellularLocation>
</comment>
<dbReference type="GO" id="GO:0006357">
    <property type="term" value="P:regulation of transcription by RNA polymerase II"/>
    <property type="evidence" value="ECO:0007669"/>
    <property type="project" value="TreeGrafter"/>
</dbReference>
<dbReference type="Proteomes" id="UP000605970">
    <property type="component" value="Unassembled WGS sequence"/>
</dbReference>
<organism evidence="5 6">
    <name type="scientific">Meloidogyne graminicola</name>
    <dbReference type="NCBI Taxonomy" id="189291"/>
    <lineage>
        <taxon>Eukaryota</taxon>
        <taxon>Metazoa</taxon>
        <taxon>Ecdysozoa</taxon>
        <taxon>Nematoda</taxon>
        <taxon>Chromadorea</taxon>
        <taxon>Rhabditida</taxon>
        <taxon>Tylenchina</taxon>
        <taxon>Tylenchomorpha</taxon>
        <taxon>Tylenchoidea</taxon>
        <taxon>Meloidogynidae</taxon>
        <taxon>Meloidogyninae</taxon>
        <taxon>Meloidogyne</taxon>
    </lineage>
</organism>
<dbReference type="GO" id="GO:0003677">
    <property type="term" value="F:DNA binding"/>
    <property type="evidence" value="ECO:0007669"/>
    <property type="project" value="InterPro"/>
</dbReference>